<keyword evidence="2" id="KW-1185">Reference proteome</keyword>
<comment type="caution">
    <text evidence="1">The sequence shown here is derived from an EMBL/GenBank/DDBJ whole genome shotgun (WGS) entry which is preliminary data.</text>
</comment>
<accession>A0ABP9GUW3</accession>
<evidence type="ECO:0000313" key="2">
    <source>
        <dbReference type="Proteomes" id="UP001500466"/>
    </source>
</evidence>
<sequence length="63" mass="6125">MHRVSGADLEAGVVVVAADLAAGHGVLLAGVGDEGGEGLCGAETYATTIDRADFPGKSGGLLE</sequence>
<dbReference type="EMBL" id="BAABHS010000004">
    <property type="protein sequence ID" value="GAA4953409.1"/>
    <property type="molecule type" value="Genomic_DNA"/>
</dbReference>
<gene>
    <name evidence="1" type="ORF">GCM10023205_13400</name>
</gene>
<proteinExistence type="predicted"/>
<organism evidence="1 2">
    <name type="scientific">Yinghuangia aomiensis</name>
    <dbReference type="NCBI Taxonomy" id="676205"/>
    <lineage>
        <taxon>Bacteria</taxon>
        <taxon>Bacillati</taxon>
        <taxon>Actinomycetota</taxon>
        <taxon>Actinomycetes</taxon>
        <taxon>Kitasatosporales</taxon>
        <taxon>Streptomycetaceae</taxon>
        <taxon>Yinghuangia</taxon>
    </lineage>
</organism>
<reference evidence="2" key="1">
    <citation type="journal article" date="2019" name="Int. J. Syst. Evol. Microbiol.">
        <title>The Global Catalogue of Microorganisms (GCM) 10K type strain sequencing project: providing services to taxonomists for standard genome sequencing and annotation.</title>
        <authorList>
            <consortium name="The Broad Institute Genomics Platform"/>
            <consortium name="The Broad Institute Genome Sequencing Center for Infectious Disease"/>
            <person name="Wu L."/>
            <person name="Ma J."/>
        </authorList>
    </citation>
    <scope>NUCLEOTIDE SEQUENCE [LARGE SCALE GENOMIC DNA]</scope>
    <source>
        <strain evidence="2">JCM 17986</strain>
    </source>
</reference>
<name>A0ABP9GUW3_9ACTN</name>
<dbReference type="Proteomes" id="UP001500466">
    <property type="component" value="Unassembled WGS sequence"/>
</dbReference>
<protein>
    <submittedName>
        <fullName evidence="1">Uncharacterized protein</fullName>
    </submittedName>
</protein>
<evidence type="ECO:0000313" key="1">
    <source>
        <dbReference type="EMBL" id="GAA4953409.1"/>
    </source>
</evidence>